<organism evidence="2 3">
    <name type="scientific">Rhizoctonia solani</name>
    <dbReference type="NCBI Taxonomy" id="456999"/>
    <lineage>
        <taxon>Eukaryota</taxon>
        <taxon>Fungi</taxon>
        <taxon>Dikarya</taxon>
        <taxon>Basidiomycota</taxon>
        <taxon>Agaricomycotina</taxon>
        <taxon>Agaricomycetes</taxon>
        <taxon>Cantharellales</taxon>
        <taxon>Ceratobasidiaceae</taxon>
        <taxon>Rhizoctonia</taxon>
    </lineage>
</organism>
<reference evidence="2" key="1">
    <citation type="submission" date="2021-01" db="EMBL/GenBank/DDBJ databases">
        <authorList>
            <person name="Kaushik A."/>
        </authorList>
    </citation>
    <scope>NUCLEOTIDE SEQUENCE</scope>
    <source>
        <strain evidence="2">AG6-10EEA</strain>
    </source>
</reference>
<comment type="caution">
    <text evidence="2">The sequence shown here is derived from an EMBL/GenBank/DDBJ whole genome shotgun (WGS) entry which is preliminary data.</text>
</comment>
<feature type="region of interest" description="Disordered" evidence="1">
    <location>
        <begin position="27"/>
        <end position="47"/>
    </location>
</feature>
<proteinExistence type="predicted"/>
<evidence type="ECO:0000256" key="1">
    <source>
        <dbReference type="SAM" id="MobiDB-lite"/>
    </source>
</evidence>
<accession>A0A8H3GXT2</accession>
<gene>
    <name evidence="2" type="ORF">RDB_LOCUS78191</name>
</gene>
<protein>
    <submittedName>
        <fullName evidence="2">Uncharacterized protein</fullName>
    </submittedName>
</protein>
<dbReference type="EMBL" id="CAJMXA010001969">
    <property type="protein sequence ID" value="CAE6473661.1"/>
    <property type="molecule type" value="Genomic_DNA"/>
</dbReference>
<dbReference type="Proteomes" id="UP000663853">
    <property type="component" value="Unassembled WGS sequence"/>
</dbReference>
<evidence type="ECO:0000313" key="3">
    <source>
        <dbReference type="Proteomes" id="UP000663853"/>
    </source>
</evidence>
<dbReference type="AlphaFoldDB" id="A0A8H3GXT2"/>
<sequence>MRTTLCRILKTGITTNSNISSTTFISKASKRSKMNGEERTVGRRGGNTSGAAIRCRAFRRIRIFDMIAVQLDVPVFLNGGVGRVQTP</sequence>
<name>A0A8H3GXT2_9AGAM</name>
<evidence type="ECO:0000313" key="2">
    <source>
        <dbReference type="EMBL" id="CAE6473661.1"/>
    </source>
</evidence>